<dbReference type="Pfam" id="PF00651">
    <property type="entry name" value="BTB"/>
    <property type="match status" value="1"/>
</dbReference>
<dbReference type="PANTHER" id="PTHR24118">
    <property type="entry name" value="POTE ANKYRIN DOMAIN"/>
    <property type="match status" value="1"/>
</dbReference>
<evidence type="ECO:0000256" key="1">
    <source>
        <dbReference type="PROSITE-ProRule" id="PRU00023"/>
    </source>
</evidence>
<comment type="caution">
    <text evidence="3">The sequence shown here is derived from an EMBL/GenBank/DDBJ whole genome shotgun (WGS) entry which is preliminary data.</text>
</comment>
<dbReference type="SUPFAM" id="SSF48403">
    <property type="entry name" value="Ankyrin repeat"/>
    <property type="match status" value="2"/>
</dbReference>
<feature type="repeat" description="ANK" evidence="1">
    <location>
        <begin position="229"/>
        <end position="264"/>
    </location>
</feature>
<dbReference type="SUPFAM" id="SSF54695">
    <property type="entry name" value="POZ domain"/>
    <property type="match status" value="1"/>
</dbReference>
<dbReference type="SMART" id="SM00248">
    <property type="entry name" value="ANK"/>
    <property type="match status" value="8"/>
</dbReference>
<dbReference type="CDD" id="cd18186">
    <property type="entry name" value="BTB_POZ_ZBTB_KLHL-like"/>
    <property type="match status" value="1"/>
</dbReference>
<name>A0ABQ8XA14_9EUKA</name>
<dbReference type="InterPro" id="IPR036770">
    <property type="entry name" value="Ankyrin_rpt-contain_sf"/>
</dbReference>
<dbReference type="InterPro" id="IPR000210">
    <property type="entry name" value="BTB/POZ_dom"/>
</dbReference>
<feature type="domain" description="BTB" evidence="2">
    <location>
        <begin position="1242"/>
        <end position="1308"/>
    </location>
</feature>
<dbReference type="PANTHER" id="PTHR24118:SF99">
    <property type="entry name" value="POTE ANKYRIN DOMAIN FAMILY MEMBER 3C-RELATED"/>
    <property type="match status" value="1"/>
</dbReference>
<dbReference type="EMBL" id="JAOAOG010000321">
    <property type="protein sequence ID" value="KAJ6229432.1"/>
    <property type="molecule type" value="Genomic_DNA"/>
</dbReference>
<dbReference type="PROSITE" id="PS50097">
    <property type="entry name" value="BTB"/>
    <property type="match status" value="1"/>
</dbReference>
<gene>
    <name evidence="3" type="ORF">M0813_07865</name>
</gene>
<accession>A0ABQ8XA14</accession>
<dbReference type="InterPro" id="IPR002110">
    <property type="entry name" value="Ankyrin_rpt"/>
</dbReference>
<dbReference type="Pfam" id="PF12796">
    <property type="entry name" value="Ank_2"/>
    <property type="match status" value="1"/>
</dbReference>
<protein>
    <submittedName>
        <fullName evidence="3">Ankyrin repeat</fullName>
    </submittedName>
</protein>
<keyword evidence="1" id="KW-0040">ANK repeat</keyword>
<dbReference type="Gene3D" id="3.30.710.10">
    <property type="entry name" value="Potassium Channel Kv1.1, Chain A"/>
    <property type="match status" value="1"/>
</dbReference>
<evidence type="ECO:0000313" key="3">
    <source>
        <dbReference type="EMBL" id="KAJ6229432.1"/>
    </source>
</evidence>
<sequence length="1337" mass="156648">MTCSNRPYILSYHFNKSFQKLCNLYDEGKFEQATKEIFFNYRSLLDPVNSNLFNLEKAFQFFIMTNKADKVIRIFDFFRKNGSHFFTPACVSLFRETFDNLLLYNPDHRLVSFFLEWKPFLVNRINKKKFSPLLLYLTFSELEDLSVVKVLVEKGANLMHNDETILHLLFSHVGQDYFDQRVVFDSIKPQKKSDPFQIINSCLSAEIVEYLFSQLKEKLDFDINFQNSKGNSILHNLCRCKQKVCPKILQFLLEKGADANLENFKGNTPLSILLSKGINDNQELVKLLIQYGAKLNYINNQGKSIFEQLIIFYLDREITFKNWQLAFENSPLYQQQGKTNEKEIEIEIENQNQNENEIQKEEEGREKKIYNLIKKKYPNFLKNKYDKKPFSLFYPTYSNLEEIELIDLTQYSSGFLLFLLKNEIIGITELSQTLKLESIDIIYKCVTRDGANNPMTLELVEYFIQNGMDPNCGLNPNMHFHYLSHLHKCEGTLTVIGLILLNLGRASYYYSSKDLDVNAGIYLKIKELIKVIINHGGKILGNSESTPINVLLNSNHLNYYVLKDLVTFLFQKMDPKELQKLFVDNYAAIYKAFPMMELLKLFNQYNIPLNTLIKNFDHVKPGILFLSNTDRAPVYDDYFQIYKYFLDYCKDDPNLVNSYINESLMFLIKRGYIYSYNNELLDALEYTFSKDGVNANFVNWDLQNPLHVLIKNKDDLPINPIILYKIFELLIKNGVDVNHQDRGGNTCLHHFATKYKQNYHDLNIFKLLLRHYTNINLQNDEGETILHKVFSNTIYIRLKHVNASNHRNIRNVYANIQTLLLHYLRAILHSRADINIKNNEGDTPIHLFGYLISKMKFSPKYFREIVSLLKKHGADFGIPNNLKLSPLLIIVTSTNLPDLRLLQTFQDLNIKLTNNVVVDEDNNNKPSSGNTIVHNSTLMDHIFSYYLSKLKVYYGSSGALQKKLKIEIDNSIHSMQYLSTNSFARFSKDPKFLKGYRYLLNLYDDDEISHQLNDFLIKSGVDCTGLNENGQNALHDYLTKKRISINIIKFYIQNGVKTYQIDKFGFLPLDYLLRSDIFRARLKKKKKKKILKIINELLKAGSLRYLTSKHFEESLEFVNFKNTKKKILKLLSVNYDTLYHDFKIFFKAGEFADYTIKNIKVHKKLVEPRLNKAISEIENIFENYQENEIKNVLNWVYNDLIPNDEKDLLIFKEILLLFGIEDYENMPLTRTMCSLLHDDNSKDYSIIVESRKLKVHKFVLQARCGLFKGMFLTTSDNNDSIKDYTKKSYDTLLLLMEYLYTGKVNMNILTKKIKVELMDCIDYYQLNPKSDLLKQIK</sequence>
<keyword evidence="4" id="KW-1185">Reference proteome</keyword>
<dbReference type="PROSITE" id="PS50088">
    <property type="entry name" value="ANK_REPEAT"/>
    <property type="match status" value="2"/>
</dbReference>
<organism evidence="3 4">
    <name type="scientific">Anaeramoeba flamelloides</name>
    <dbReference type="NCBI Taxonomy" id="1746091"/>
    <lineage>
        <taxon>Eukaryota</taxon>
        <taxon>Metamonada</taxon>
        <taxon>Anaeramoebidae</taxon>
        <taxon>Anaeramoeba</taxon>
    </lineage>
</organism>
<dbReference type="Gene3D" id="1.25.40.20">
    <property type="entry name" value="Ankyrin repeat-containing domain"/>
    <property type="match status" value="3"/>
</dbReference>
<evidence type="ECO:0000313" key="4">
    <source>
        <dbReference type="Proteomes" id="UP001150062"/>
    </source>
</evidence>
<reference evidence="3" key="1">
    <citation type="submission" date="2022-08" db="EMBL/GenBank/DDBJ databases">
        <title>Novel sulfate-reducing endosymbionts in the free-living metamonad Anaeramoeba.</title>
        <authorList>
            <person name="Jerlstrom-Hultqvist J."/>
            <person name="Cepicka I."/>
            <person name="Gallot-Lavallee L."/>
            <person name="Salas-Leiva D."/>
            <person name="Curtis B.A."/>
            <person name="Zahonova K."/>
            <person name="Pipaliya S."/>
            <person name="Dacks J."/>
            <person name="Roger A.J."/>
        </authorList>
    </citation>
    <scope>NUCLEOTIDE SEQUENCE</scope>
    <source>
        <strain evidence="3">Schooner1</strain>
    </source>
</reference>
<dbReference type="SMART" id="SM00225">
    <property type="entry name" value="BTB"/>
    <property type="match status" value="1"/>
</dbReference>
<proteinExistence type="predicted"/>
<dbReference type="InterPro" id="IPR011333">
    <property type="entry name" value="SKP1/BTB/POZ_sf"/>
</dbReference>
<dbReference type="Proteomes" id="UP001150062">
    <property type="component" value="Unassembled WGS sequence"/>
</dbReference>
<dbReference type="PROSITE" id="PS50297">
    <property type="entry name" value="ANK_REP_REGION"/>
    <property type="match status" value="1"/>
</dbReference>
<evidence type="ECO:0000259" key="2">
    <source>
        <dbReference type="PROSITE" id="PS50097"/>
    </source>
</evidence>
<dbReference type="Pfam" id="PF00023">
    <property type="entry name" value="Ank"/>
    <property type="match status" value="1"/>
</dbReference>
<feature type="repeat" description="ANK" evidence="1">
    <location>
        <begin position="265"/>
        <end position="300"/>
    </location>
</feature>